<reference evidence="4 5" key="1">
    <citation type="submission" date="2024-02" db="EMBL/GenBank/DDBJ databases">
        <title>De novo assembly and annotation of 12 fungi associated with fruit tree decline syndrome in Ontario, Canada.</title>
        <authorList>
            <person name="Sulman M."/>
            <person name="Ellouze W."/>
            <person name="Ilyukhin E."/>
        </authorList>
    </citation>
    <scope>NUCLEOTIDE SEQUENCE [LARGE SCALE GENOMIC DNA]</scope>
    <source>
        <strain evidence="4 5">M169</strain>
    </source>
</reference>
<keyword evidence="5" id="KW-1185">Reference proteome</keyword>
<protein>
    <submittedName>
        <fullName evidence="4">Uncharacterized protein</fullName>
    </submittedName>
</protein>
<dbReference type="PRINTS" id="PR00081">
    <property type="entry name" value="GDHRDH"/>
</dbReference>
<dbReference type="Gene3D" id="3.40.50.720">
    <property type="entry name" value="NAD(P)-binding Rossmann-like Domain"/>
    <property type="match status" value="1"/>
</dbReference>
<dbReference type="Pfam" id="PF00106">
    <property type="entry name" value="adh_short"/>
    <property type="match status" value="1"/>
</dbReference>
<name>A0ABR1P8N5_DIAER</name>
<evidence type="ECO:0000256" key="1">
    <source>
        <dbReference type="ARBA" id="ARBA00006484"/>
    </source>
</evidence>
<dbReference type="PANTHER" id="PTHR44169">
    <property type="entry name" value="NADPH-DEPENDENT 1-ACYLDIHYDROXYACETONE PHOSPHATE REDUCTASE"/>
    <property type="match status" value="1"/>
</dbReference>
<comment type="caution">
    <text evidence="4">The sequence shown here is derived from an EMBL/GenBank/DDBJ whole genome shotgun (WGS) entry which is preliminary data.</text>
</comment>
<dbReference type="Proteomes" id="UP001430848">
    <property type="component" value="Unassembled WGS sequence"/>
</dbReference>
<gene>
    <name evidence="4" type="ORF">SLS63_006583</name>
</gene>
<keyword evidence="2" id="KW-0560">Oxidoreductase</keyword>
<evidence type="ECO:0000313" key="5">
    <source>
        <dbReference type="Proteomes" id="UP001430848"/>
    </source>
</evidence>
<dbReference type="SUPFAM" id="SSF51735">
    <property type="entry name" value="NAD(P)-binding Rossmann-fold domains"/>
    <property type="match status" value="1"/>
</dbReference>
<evidence type="ECO:0000313" key="4">
    <source>
        <dbReference type="EMBL" id="KAK7728722.1"/>
    </source>
</evidence>
<dbReference type="InterPro" id="IPR002347">
    <property type="entry name" value="SDR_fam"/>
</dbReference>
<evidence type="ECO:0000256" key="3">
    <source>
        <dbReference type="RuleBase" id="RU000363"/>
    </source>
</evidence>
<organism evidence="4 5">
    <name type="scientific">Diaporthe eres</name>
    <name type="common">Phomopsis oblonga</name>
    <dbReference type="NCBI Taxonomy" id="83184"/>
    <lineage>
        <taxon>Eukaryota</taxon>
        <taxon>Fungi</taxon>
        <taxon>Dikarya</taxon>
        <taxon>Ascomycota</taxon>
        <taxon>Pezizomycotina</taxon>
        <taxon>Sordariomycetes</taxon>
        <taxon>Sordariomycetidae</taxon>
        <taxon>Diaporthales</taxon>
        <taxon>Diaporthaceae</taxon>
        <taxon>Diaporthe</taxon>
        <taxon>Diaporthe eres species complex</taxon>
    </lineage>
</organism>
<accession>A0ABR1P8N5</accession>
<dbReference type="EMBL" id="JAKNSF020000032">
    <property type="protein sequence ID" value="KAK7728722.1"/>
    <property type="molecule type" value="Genomic_DNA"/>
</dbReference>
<dbReference type="InterPro" id="IPR036291">
    <property type="entry name" value="NAD(P)-bd_dom_sf"/>
</dbReference>
<dbReference type="PANTHER" id="PTHR44169:SF6">
    <property type="entry name" value="NADPH-DEPENDENT 1-ACYLDIHYDROXYACETONE PHOSPHATE REDUCTASE"/>
    <property type="match status" value="1"/>
</dbReference>
<evidence type="ECO:0000256" key="2">
    <source>
        <dbReference type="ARBA" id="ARBA00023002"/>
    </source>
</evidence>
<dbReference type="CDD" id="cd05374">
    <property type="entry name" value="17beta-HSD-like_SDR_c"/>
    <property type="match status" value="1"/>
</dbReference>
<comment type="similarity">
    <text evidence="1 3">Belongs to the short-chain dehydrogenases/reductases (SDR) family.</text>
</comment>
<sequence length="277" mass="29888">MPLKTVLITGCSEGGLGAALARAFQEQGYHVFATLRDPAKAGLLAGDHGTNIDVLPLDTTSKESIDACLDTVKQKTGGKLDILVNNAGFGSTMPLLHASIEEAKAIYDVNVWGTLSLAQAFSPLLLESKGVIMNICSIVGAANVAWQGIYNSSKAAETMISESLRIELEPLGIRVMTVMLGQVSTQIYANTPAFHLPEGSPYEKIAGTITNSSRGDLNHNNESAEAVARNLVRDTINGRRGQIWRGGLARTVYLALWLLPTRLFEWIVHLQRGIYDL</sequence>
<dbReference type="PRINTS" id="PR00080">
    <property type="entry name" value="SDRFAMILY"/>
</dbReference>
<proteinExistence type="inferred from homology"/>